<dbReference type="InterPro" id="IPR001387">
    <property type="entry name" value="Cro/C1-type_HTH"/>
</dbReference>
<evidence type="ECO:0000313" key="3">
    <source>
        <dbReference type="EMBL" id="QQZ51882.1"/>
    </source>
</evidence>
<dbReference type="InterPro" id="IPR010982">
    <property type="entry name" value="Lambda_DNA-bd_dom_sf"/>
</dbReference>
<accession>A0A974P6F8</accession>
<organism evidence="3">
    <name type="scientific">Phenylobacterium glaciei</name>
    <dbReference type="NCBI Taxonomy" id="2803784"/>
    <lineage>
        <taxon>Bacteria</taxon>
        <taxon>Pseudomonadati</taxon>
        <taxon>Pseudomonadota</taxon>
        <taxon>Alphaproteobacteria</taxon>
        <taxon>Caulobacterales</taxon>
        <taxon>Caulobacteraceae</taxon>
        <taxon>Phenylobacterium</taxon>
    </lineage>
</organism>
<dbReference type="AlphaFoldDB" id="A0A974P6F8"/>
<dbReference type="SUPFAM" id="SSF47413">
    <property type="entry name" value="lambda repressor-like DNA-binding domains"/>
    <property type="match status" value="1"/>
</dbReference>
<dbReference type="EMBL" id="CP068570">
    <property type="protein sequence ID" value="QQZ51882.1"/>
    <property type="molecule type" value="Genomic_DNA"/>
</dbReference>
<sequence length="94" mass="10240">MFNARGRGFATDSPWSPRHADPECCRAGRALLDWSLKDLAEKSGVAFTTISQFENGRPAHGTTQQRLTRALETNGVKLLAEAGWTGAVLLRARA</sequence>
<dbReference type="Gene3D" id="1.10.260.40">
    <property type="entry name" value="lambda repressor-like DNA-binding domains"/>
    <property type="match status" value="1"/>
</dbReference>
<dbReference type="Pfam" id="PF01381">
    <property type="entry name" value="HTH_3"/>
    <property type="match status" value="1"/>
</dbReference>
<dbReference type="PROSITE" id="PS50943">
    <property type="entry name" value="HTH_CROC1"/>
    <property type="match status" value="1"/>
</dbReference>
<name>A0A974P6F8_9CAUL</name>
<evidence type="ECO:0000259" key="2">
    <source>
        <dbReference type="PROSITE" id="PS50943"/>
    </source>
</evidence>
<reference evidence="3" key="1">
    <citation type="submission" date="2021-01" db="EMBL/GenBank/DDBJ databases">
        <title>Genome sequence of Phenylobacterium sp. 20VBR1 isolated from a valley glaceir, Ny-Alesund, Svalbard.</title>
        <authorList>
            <person name="Thomas F.A."/>
            <person name="Krishnan K.P."/>
            <person name="Sinha R.K."/>
        </authorList>
    </citation>
    <scope>NUCLEOTIDE SEQUENCE</scope>
    <source>
        <strain evidence="3">20VBR1</strain>
    </source>
</reference>
<protein>
    <submittedName>
        <fullName evidence="3">Helix-turn-helix transcriptional regulator</fullName>
    </submittedName>
</protein>
<feature type="region of interest" description="Disordered" evidence="1">
    <location>
        <begin position="1"/>
        <end position="20"/>
    </location>
</feature>
<gene>
    <name evidence="3" type="ORF">JKL49_02280</name>
</gene>
<dbReference type="CDD" id="cd00093">
    <property type="entry name" value="HTH_XRE"/>
    <property type="match status" value="1"/>
</dbReference>
<dbReference type="GO" id="GO:0003677">
    <property type="term" value="F:DNA binding"/>
    <property type="evidence" value="ECO:0007669"/>
    <property type="project" value="InterPro"/>
</dbReference>
<evidence type="ECO:0000256" key="1">
    <source>
        <dbReference type="SAM" id="MobiDB-lite"/>
    </source>
</evidence>
<proteinExistence type="predicted"/>
<feature type="domain" description="HTH cro/C1-type" evidence="2">
    <location>
        <begin position="29"/>
        <end position="78"/>
    </location>
</feature>